<proteinExistence type="predicted"/>
<feature type="signal peptide" evidence="1">
    <location>
        <begin position="1"/>
        <end position="19"/>
    </location>
</feature>
<gene>
    <name evidence="2" type="ORF">J4051_12375</name>
</gene>
<name>A0ABS3STR1_9FLAO</name>
<sequence length="185" mass="21162">MRNCVFAFLTLFAVMGSQAQTDSIQKNNFRKNEVKLNAIMLLFGAFEPSYEYNLSESSSVGMSLFVPFDDDNFDTNINYYISPYYRIFFGQKYAAGFFLEGFAMVNSIEHEYYNPSQGGNYNYWEKDVTDFALGFGLGGKWMTRGGFVFEVSGGIGRNLFNTNDSDYYDYSPIVGKFGFNLGFRF</sequence>
<dbReference type="RefSeq" id="WP_208234193.1">
    <property type="nucleotide sequence ID" value="NZ_JAGEVG010000014.1"/>
</dbReference>
<evidence type="ECO:0000313" key="2">
    <source>
        <dbReference type="EMBL" id="MBO3099070.1"/>
    </source>
</evidence>
<keyword evidence="3" id="KW-1185">Reference proteome</keyword>
<keyword evidence="1" id="KW-0732">Signal</keyword>
<organism evidence="2 3">
    <name type="scientific">Gelidibacter pelagius</name>
    <dbReference type="NCBI Taxonomy" id="2819985"/>
    <lineage>
        <taxon>Bacteria</taxon>
        <taxon>Pseudomonadati</taxon>
        <taxon>Bacteroidota</taxon>
        <taxon>Flavobacteriia</taxon>
        <taxon>Flavobacteriales</taxon>
        <taxon>Flavobacteriaceae</taxon>
        <taxon>Gelidibacter</taxon>
    </lineage>
</organism>
<dbReference type="Proteomes" id="UP000681315">
    <property type="component" value="Unassembled WGS sequence"/>
</dbReference>
<reference evidence="2 3" key="1">
    <citation type="submission" date="2021-03" db="EMBL/GenBank/DDBJ databases">
        <title>Gelidibacter sp. nov., isolated from costal sediment.</title>
        <authorList>
            <person name="Lun K.-Y."/>
        </authorList>
    </citation>
    <scope>NUCLEOTIDE SEQUENCE [LARGE SCALE GENOMIC DNA]</scope>
    <source>
        <strain evidence="2 3">DF109</strain>
    </source>
</reference>
<feature type="chain" id="PRO_5047408115" evidence="1">
    <location>
        <begin position="20"/>
        <end position="185"/>
    </location>
</feature>
<evidence type="ECO:0000313" key="3">
    <source>
        <dbReference type="Proteomes" id="UP000681315"/>
    </source>
</evidence>
<dbReference type="EMBL" id="JAGEVG010000014">
    <property type="protein sequence ID" value="MBO3099070.1"/>
    <property type="molecule type" value="Genomic_DNA"/>
</dbReference>
<protein>
    <submittedName>
        <fullName evidence="2">DUF3575 domain-containing protein</fullName>
    </submittedName>
</protein>
<comment type="caution">
    <text evidence="2">The sequence shown here is derived from an EMBL/GenBank/DDBJ whole genome shotgun (WGS) entry which is preliminary data.</text>
</comment>
<accession>A0ABS3STR1</accession>
<evidence type="ECO:0000256" key="1">
    <source>
        <dbReference type="SAM" id="SignalP"/>
    </source>
</evidence>